<accession>A8RS69</accession>
<dbReference type="PaxDb" id="411902-CLOBOL_03218"/>
<proteinExistence type="predicted"/>
<evidence type="ECO:0000313" key="1">
    <source>
        <dbReference type="EMBL" id="EDP16452.1"/>
    </source>
</evidence>
<gene>
    <name evidence="1" type="ORF">CLOBOL_03218</name>
</gene>
<sequence>MNWIQVYYLQKNRKNTLDLQGKQKQRIGMYGECLRF</sequence>
<dbReference type="Proteomes" id="UP000005396">
    <property type="component" value="Unassembled WGS sequence"/>
</dbReference>
<dbReference type="AlphaFoldDB" id="A8RS69"/>
<dbReference type="HOGENOM" id="CLU_3355393_0_0_9"/>
<dbReference type="EMBL" id="ABCC02000029">
    <property type="protein sequence ID" value="EDP16452.1"/>
    <property type="molecule type" value="Genomic_DNA"/>
</dbReference>
<comment type="caution">
    <text evidence="1">The sequence shown here is derived from an EMBL/GenBank/DDBJ whole genome shotgun (WGS) entry which is preliminary data.</text>
</comment>
<organism evidence="1 2">
    <name type="scientific">Enterocloster bolteae (strain ATCC BAA-613 / DSM 15670 / CCUG 46953 / JCM 12243 / WAL 16351)</name>
    <name type="common">Clostridium bolteae</name>
    <dbReference type="NCBI Taxonomy" id="411902"/>
    <lineage>
        <taxon>Bacteria</taxon>
        <taxon>Bacillati</taxon>
        <taxon>Bacillota</taxon>
        <taxon>Clostridia</taxon>
        <taxon>Lachnospirales</taxon>
        <taxon>Lachnospiraceae</taxon>
        <taxon>Enterocloster</taxon>
    </lineage>
</organism>
<protein>
    <submittedName>
        <fullName evidence="1">Uncharacterized protein</fullName>
    </submittedName>
</protein>
<reference evidence="1 2" key="2">
    <citation type="submission" date="2007-09" db="EMBL/GenBank/DDBJ databases">
        <title>Draft genome sequence of Clostridium bolteae (ATCC BAA-613).</title>
        <authorList>
            <person name="Sudarsanam P."/>
            <person name="Ley R."/>
            <person name="Guruge J."/>
            <person name="Turnbaugh P.J."/>
            <person name="Mahowald M."/>
            <person name="Liep D."/>
            <person name="Gordon J."/>
        </authorList>
    </citation>
    <scope>NUCLEOTIDE SEQUENCE [LARGE SCALE GENOMIC DNA]</scope>
    <source>
        <strain evidence="2">ATCC BAA-613 / DSM 15670 / CCUG 46953 / JCM 12243 / WAL 16351</strain>
    </source>
</reference>
<reference evidence="1 2" key="1">
    <citation type="submission" date="2007-08" db="EMBL/GenBank/DDBJ databases">
        <authorList>
            <person name="Fulton L."/>
            <person name="Clifton S."/>
            <person name="Fulton B."/>
            <person name="Xu J."/>
            <person name="Minx P."/>
            <person name="Pepin K.H."/>
            <person name="Johnson M."/>
            <person name="Thiruvilangam P."/>
            <person name="Bhonagiri V."/>
            <person name="Nash W.E."/>
            <person name="Mardis E.R."/>
            <person name="Wilson R.K."/>
        </authorList>
    </citation>
    <scope>NUCLEOTIDE SEQUENCE [LARGE SCALE GENOMIC DNA]</scope>
    <source>
        <strain evidence="2">ATCC BAA-613 / DSM 15670 / CCUG 46953 / JCM 12243 / WAL 16351</strain>
    </source>
</reference>
<evidence type="ECO:0000313" key="2">
    <source>
        <dbReference type="Proteomes" id="UP000005396"/>
    </source>
</evidence>
<name>A8RS69_ENTBW</name>